<dbReference type="Pfam" id="PF05016">
    <property type="entry name" value="ParE_toxin"/>
    <property type="match status" value="1"/>
</dbReference>
<dbReference type="PANTHER" id="PTHR33755:SF6">
    <property type="entry name" value="PLASMID STABILIZATION SYSTEM PROTEIN"/>
    <property type="match status" value="1"/>
</dbReference>
<evidence type="ECO:0000313" key="4">
    <source>
        <dbReference type="Proteomes" id="UP000549052"/>
    </source>
</evidence>
<organism evidence="3 4">
    <name type="scientific">Phyllobacterium myrsinacearum</name>
    <dbReference type="NCBI Taxonomy" id="28101"/>
    <lineage>
        <taxon>Bacteria</taxon>
        <taxon>Pseudomonadati</taxon>
        <taxon>Pseudomonadota</taxon>
        <taxon>Alphaproteobacteria</taxon>
        <taxon>Hyphomicrobiales</taxon>
        <taxon>Phyllobacteriaceae</taxon>
        <taxon>Phyllobacterium</taxon>
    </lineage>
</organism>
<dbReference type="EMBL" id="JACGXN010000022">
    <property type="protein sequence ID" value="MBA8882074.1"/>
    <property type="molecule type" value="Genomic_DNA"/>
</dbReference>
<keyword evidence="4" id="KW-1185">Reference proteome</keyword>
<keyword evidence="2" id="KW-1277">Toxin-antitoxin system</keyword>
<protein>
    <submittedName>
        <fullName evidence="3">Plasmid stabilization system protein ParE</fullName>
    </submittedName>
</protein>
<evidence type="ECO:0000256" key="1">
    <source>
        <dbReference type="ARBA" id="ARBA00006226"/>
    </source>
</evidence>
<accession>A0A839EX22</accession>
<comment type="caution">
    <text evidence="3">The sequence shown here is derived from an EMBL/GenBank/DDBJ whole genome shotgun (WGS) entry which is preliminary data.</text>
</comment>
<dbReference type="InterPro" id="IPR035093">
    <property type="entry name" value="RelE/ParE_toxin_dom_sf"/>
</dbReference>
<dbReference type="InterPro" id="IPR007712">
    <property type="entry name" value="RelE/ParE_toxin"/>
</dbReference>
<name>A0A839EX22_9HYPH</name>
<evidence type="ECO:0000313" key="3">
    <source>
        <dbReference type="EMBL" id="MBA8882074.1"/>
    </source>
</evidence>
<dbReference type="Proteomes" id="UP000549052">
    <property type="component" value="Unassembled WGS sequence"/>
</dbReference>
<evidence type="ECO:0000256" key="2">
    <source>
        <dbReference type="ARBA" id="ARBA00022649"/>
    </source>
</evidence>
<dbReference type="InterPro" id="IPR051803">
    <property type="entry name" value="TA_system_RelE-like_toxin"/>
</dbReference>
<dbReference type="Gene3D" id="3.30.2310.20">
    <property type="entry name" value="RelE-like"/>
    <property type="match status" value="1"/>
</dbReference>
<reference evidence="3 4" key="1">
    <citation type="submission" date="2020-07" db="EMBL/GenBank/DDBJ databases">
        <title>Genomic Encyclopedia of Type Strains, Phase IV (KMG-V): Genome sequencing to study the core and pangenomes of soil and plant-associated prokaryotes.</title>
        <authorList>
            <person name="Whitman W."/>
        </authorList>
    </citation>
    <scope>NUCLEOTIDE SEQUENCE [LARGE SCALE GENOMIC DNA]</scope>
    <source>
        <strain evidence="3 4">AN3</strain>
    </source>
</reference>
<dbReference type="PANTHER" id="PTHR33755">
    <property type="entry name" value="TOXIN PARE1-RELATED"/>
    <property type="match status" value="1"/>
</dbReference>
<comment type="similarity">
    <text evidence="1">Belongs to the RelE toxin family.</text>
</comment>
<gene>
    <name evidence="3" type="ORF">FHW16_005822</name>
</gene>
<sequence>MRKLVWTQYALLDRDAIFDYIVAESPTAAVRVDEQIGLAIRRLMEFPESGRLGRVLGTPRTRYFTNFLCCCVHIC</sequence>
<dbReference type="AlphaFoldDB" id="A0A839EX22"/>
<proteinExistence type="inferred from homology"/>